<dbReference type="SMART" id="SM00458">
    <property type="entry name" value="RICIN"/>
    <property type="match status" value="1"/>
</dbReference>
<dbReference type="InterPro" id="IPR035992">
    <property type="entry name" value="Ricin_B-like_lectins"/>
</dbReference>
<evidence type="ECO:0000313" key="3">
    <source>
        <dbReference type="EMBL" id="MFD1323569.1"/>
    </source>
</evidence>
<keyword evidence="4" id="KW-1185">Reference proteome</keyword>
<accession>A0ABW3YHC7</accession>
<dbReference type="Pfam" id="PF00652">
    <property type="entry name" value="Ricin_B_lectin"/>
    <property type="match status" value="1"/>
</dbReference>
<dbReference type="Gene3D" id="1.10.530.10">
    <property type="match status" value="1"/>
</dbReference>
<dbReference type="PROSITE" id="PS50231">
    <property type="entry name" value="RICIN_B_LECTIN"/>
    <property type="match status" value="1"/>
</dbReference>
<feature type="region of interest" description="Disordered" evidence="1">
    <location>
        <begin position="186"/>
        <end position="260"/>
    </location>
</feature>
<dbReference type="SUPFAM" id="SSF53955">
    <property type="entry name" value="Lysozyme-like"/>
    <property type="match status" value="1"/>
</dbReference>
<organism evidence="3 4">
    <name type="scientific">Micromonospora sonneratiae</name>
    <dbReference type="NCBI Taxonomy" id="1184706"/>
    <lineage>
        <taxon>Bacteria</taxon>
        <taxon>Bacillati</taxon>
        <taxon>Actinomycetota</taxon>
        <taxon>Actinomycetes</taxon>
        <taxon>Micromonosporales</taxon>
        <taxon>Micromonosporaceae</taxon>
        <taxon>Micromonospora</taxon>
    </lineage>
</organism>
<feature type="compositionally biased region" description="Low complexity" evidence="1">
    <location>
        <begin position="211"/>
        <end position="242"/>
    </location>
</feature>
<reference evidence="4" key="1">
    <citation type="journal article" date="2019" name="Int. J. Syst. Evol. Microbiol.">
        <title>The Global Catalogue of Microorganisms (GCM) 10K type strain sequencing project: providing services to taxonomists for standard genome sequencing and annotation.</title>
        <authorList>
            <consortium name="The Broad Institute Genomics Platform"/>
            <consortium name="The Broad Institute Genome Sequencing Center for Infectious Disease"/>
            <person name="Wu L."/>
            <person name="Ma J."/>
        </authorList>
    </citation>
    <scope>NUCLEOTIDE SEQUENCE [LARGE SCALE GENOMIC DNA]</scope>
    <source>
        <strain evidence="4">JCM 31037</strain>
    </source>
</reference>
<proteinExistence type="predicted"/>
<comment type="caution">
    <text evidence="3">The sequence shown here is derived from an EMBL/GenBank/DDBJ whole genome shotgun (WGS) entry which is preliminary data.</text>
</comment>
<dbReference type="Proteomes" id="UP001597260">
    <property type="component" value="Unassembled WGS sequence"/>
</dbReference>
<evidence type="ECO:0000256" key="1">
    <source>
        <dbReference type="SAM" id="MobiDB-lite"/>
    </source>
</evidence>
<evidence type="ECO:0000259" key="2">
    <source>
        <dbReference type="SMART" id="SM00458"/>
    </source>
</evidence>
<dbReference type="RefSeq" id="WP_377572851.1">
    <property type="nucleotide sequence ID" value="NZ_JBHTMP010000034.1"/>
</dbReference>
<dbReference type="SUPFAM" id="SSF50370">
    <property type="entry name" value="Ricin B-like lectins"/>
    <property type="match status" value="1"/>
</dbReference>
<evidence type="ECO:0000313" key="4">
    <source>
        <dbReference type="Proteomes" id="UP001597260"/>
    </source>
</evidence>
<protein>
    <submittedName>
        <fullName evidence="3">Ricin-type beta-trefoil lectin domain protein</fullName>
    </submittedName>
</protein>
<dbReference type="Gene3D" id="2.80.10.50">
    <property type="match status" value="1"/>
</dbReference>
<dbReference type="InterPro" id="IPR023346">
    <property type="entry name" value="Lysozyme-like_dom_sf"/>
</dbReference>
<dbReference type="EMBL" id="JBHTMP010000034">
    <property type="protein sequence ID" value="MFD1323569.1"/>
    <property type="molecule type" value="Genomic_DNA"/>
</dbReference>
<sequence length="385" mass="40434">MKIAGRRWVVRNALAVALVVGLLTSGFVLVGTSVGRADSKPLPGVPVAVADQVVLATAGGSCPALGMAKLSGQIMAESGFDQDGVGRGGGQGLARLTDAEWDAWKPSQTATRTDRAANILALAHLMCDLVGQLRVLKVPGDPWQLSLAAFHSGLPAVNRDRGIPEAARDYVERVIRHASWYALSPDGSGLPQPSPSLTLVLPATTQPSPTPTRALPTPSAAPAPTAKPSTPARTSPTRSVTPAKASPSPTKRTTPGLGSGGGLYNDEFHACLSANRALDGTHLIMARCDASAPQRWRAMSDGTIRSVGLCMDAANASTANWTPVQVAVCSGNPAQQFKLNSDGHIYSSYADKCVNIHYDSTRKTTSVVLFTCLKQTNQLFRVRQQ</sequence>
<dbReference type="InterPro" id="IPR000772">
    <property type="entry name" value="Ricin_B_lectin"/>
</dbReference>
<feature type="domain" description="Ricin B lectin" evidence="2">
    <location>
        <begin position="258"/>
        <end position="383"/>
    </location>
</feature>
<gene>
    <name evidence="3" type="ORF">ACFQ4H_21010</name>
</gene>
<name>A0ABW3YHC7_9ACTN</name>